<dbReference type="SUPFAM" id="SSF53187">
    <property type="entry name" value="Zn-dependent exopeptidases"/>
    <property type="match status" value="1"/>
</dbReference>
<dbReference type="RefSeq" id="WP_188816756.1">
    <property type="nucleotide sequence ID" value="NZ_BMOF01000007.1"/>
</dbReference>
<comment type="caution">
    <text evidence="2">The sequence shown here is derived from an EMBL/GenBank/DDBJ whole genome shotgun (WGS) entry which is preliminary data.</text>
</comment>
<reference evidence="2" key="1">
    <citation type="journal article" date="2014" name="Int. J. Syst. Evol. Microbiol.">
        <title>Complete genome sequence of Corynebacterium casei LMG S-19264T (=DSM 44701T), isolated from a smear-ripened cheese.</title>
        <authorList>
            <consortium name="US DOE Joint Genome Institute (JGI-PGF)"/>
            <person name="Walter F."/>
            <person name="Albersmeier A."/>
            <person name="Kalinowski J."/>
            <person name="Ruckert C."/>
        </authorList>
    </citation>
    <scope>NUCLEOTIDE SEQUENCE</scope>
    <source>
        <strain evidence="2">JCM 14719</strain>
    </source>
</reference>
<evidence type="ECO:0000313" key="2">
    <source>
        <dbReference type="EMBL" id="GGJ95070.1"/>
    </source>
</evidence>
<feature type="compositionally biased region" description="Pro residues" evidence="1">
    <location>
        <begin position="150"/>
        <end position="168"/>
    </location>
</feature>
<evidence type="ECO:0000313" key="3">
    <source>
        <dbReference type="Proteomes" id="UP000637720"/>
    </source>
</evidence>
<feature type="region of interest" description="Disordered" evidence="1">
    <location>
        <begin position="127"/>
        <end position="180"/>
    </location>
</feature>
<feature type="compositionally biased region" description="Low complexity" evidence="1">
    <location>
        <begin position="169"/>
        <end position="179"/>
    </location>
</feature>
<name>A0A8J3BBA7_9BACI</name>
<evidence type="ECO:0000256" key="1">
    <source>
        <dbReference type="SAM" id="MobiDB-lite"/>
    </source>
</evidence>
<organism evidence="2 3">
    <name type="scientific">Calditerricola satsumensis</name>
    <dbReference type="NCBI Taxonomy" id="373054"/>
    <lineage>
        <taxon>Bacteria</taxon>
        <taxon>Bacillati</taxon>
        <taxon>Bacillota</taxon>
        <taxon>Bacilli</taxon>
        <taxon>Bacillales</taxon>
        <taxon>Bacillaceae</taxon>
        <taxon>Calditerricola</taxon>
    </lineage>
</organism>
<dbReference type="AlphaFoldDB" id="A0A8J3BBA7"/>
<sequence>MRHLRFRVISVAGNGLRVQRHMMGLAIGTAVLFVLAGTLGVLQADRAVAPLGGGSSALSGAQLVRWIAPELSYWSAHVQASDNGKTWGGSLLHLLVGVDPSRPRTFLSRELPGYAQFAGEEATLLAAGDAQSPDDASGDIPSQDASGAPGPVPTPPAPPPDGPKPSPSEPDASPDAKPALTTGGRRVVFIYHTHPRESFLPELPGKDHPNSAMDAKVNITLVGRHLAKALKARGIGTVVDTTDFTGQLMKEGKPYALSYAVSIQKVKEVMAANRDITFIFDLHRDSVGREKTTLTMNGRTYAKLYFIIGKGNPNWEKNHAFAEQLHKAINARYPGLSRGIKPFEKTPWRNGEYNQHVSPRALTVEIGGVENTLEECYRTAELFADVIADVYWDAVKVQAPAEKGGAGR</sequence>
<accession>A0A8J3BBA7</accession>
<proteinExistence type="predicted"/>
<protein>
    <submittedName>
        <fullName evidence="2">Stage II sporulation protein P</fullName>
    </submittedName>
</protein>
<gene>
    <name evidence="2" type="primary">spoIIP</name>
    <name evidence="2" type="ORF">GCM10007043_06080</name>
</gene>
<dbReference type="Pfam" id="PF07454">
    <property type="entry name" value="SpoIIP"/>
    <property type="match status" value="1"/>
</dbReference>
<dbReference type="Proteomes" id="UP000637720">
    <property type="component" value="Unassembled WGS sequence"/>
</dbReference>
<dbReference type="NCBIfam" id="TIGR02867">
    <property type="entry name" value="spore_II_P"/>
    <property type="match status" value="1"/>
</dbReference>
<keyword evidence="3" id="KW-1185">Reference proteome</keyword>
<reference evidence="2" key="2">
    <citation type="submission" date="2020-09" db="EMBL/GenBank/DDBJ databases">
        <authorList>
            <person name="Sun Q."/>
            <person name="Ohkuma M."/>
        </authorList>
    </citation>
    <scope>NUCLEOTIDE SEQUENCE</scope>
    <source>
        <strain evidence="2">JCM 14719</strain>
    </source>
</reference>
<dbReference type="EMBL" id="BMOF01000007">
    <property type="protein sequence ID" value="GGJ95070.1"/>
    <property type="molecule type" value="Genomic_DNA"/>
</dbReference>
<dbReference type="InterPro" id="IPR010897">
    <property type="entry name" value="Spore_II_P"/>
</dbReference>